<protein>
    <recommendedName>
        <fullName evidence="1">Peptidoglycan binding-like domain-containing protein</fullName>
    </recommendedName>
</protein>
<feature type="domain" description="Peptidoglycan binding-like" evidence="1">
    <location>
        <begin position="63"/>
        <end position="104"/>
    </location>
</feature>
<gene>
    <name evidence="2" type="ORF">A3J56_00415</name>
</gene>
<dbReference type="InterPro" id="IPR036365">
    <property type="entry name" value="PGBD-like_sf"/>
</dbReference>
<proteinExistence type="predicted"/>
<evidence type="ECO:0000313" key="2">
    <source>
        <dbReference type="EMBL" id="OGF73831.1"/>
    </source>
</evidence>
<dbReference type="STRING" id="1798338.A3J56_00415"/>
<dbReference type="InterPro" id="IPR036366">
    <property type="entry name" value="PGBDSf"/>
</dbReference>
<comment type="caution">
    <text evidence="2">The sequence shown here is derived from an EMBL/GenBank/DDBJ whole genome shotgun (WGS) entry which is preliminary data.</text>
</comment>
<evidence type="ECO:0000313" key="3">
    <source>
        <dbReference type="Proteomes" id="UP000178406"/>
    </source>
</evidence>
<sequence>MKEYKLFALLFLLLVSFFSTTLIVSASSPQSLVSRSQSVYVTKDCPVLTVSLYRGMRDKFARGEVSKLQNFLAKDLTIYPSGLVTGYFGRLTEDAVKRWQVKYEIVFGGDPASTGHGVVGPKTRKKIREICNTAAFYLQPIIEDARPTTTTASRSVETTTKLTGTTTVSQENIHATKPVMPRFGTPVINSPFLGSGNTAVLLIKFPDIKDDVSFDKNYTDALVFGENNSLSDYIQEVSYDKYRLVGKSYGWFTMPHELNYYCKQHPTLKEKKQCKYYDNGDITIPGNMLEDTIKIAESSVDFSSVERIILVTNTTALNCGTEATLLTHGEEYVPIVRERPNIKSVILTNREEMLDGNKLNTPLQILIHEFGHNLGMMHAGGWHCKEKVVGGNIEDVLAGECIIDGYEDKSDPMGSSNQHHFSAAHKELAGWLSSNQVLVANNDGEYILDQLELPSDGYKALKIPLTNGNYYSLEYRTTQGYDADDTDGRKTDGIFLRLQIPRLKEPLHRLTTLRPYEPVPLIINPGAPFVDLYRGIKVEVVEKNKNWAKVKIFGVLTSTTTPQPQEVLGISNTELVTASTTVQLKKGATNLKLMTFSIYSVDMSAPIVIKRIQILCNACEKETFNTAHLYRNDIQIGSATPVFYEQWGGLIIEFDLLSAGVVVEPTKEERFVLVGDVSTSNFHTSEYTHIRVQIVEGDMTGTLVRNRWNAFSGKLIVQ</sequence>
<organism evidence="2 3">
    <name type="scientific">Candidatus Giovannonibacteria bacterium RIFCSPHIGHO2_02_FULL_46_20</name>
    <dbReference type="NCBI Taxonomy" id="1798338"/>
    <lineage>
        <taxon>Bacteria</taxon>
        <taxon>Candidatus Giovannoniibacteriota</taxon>
    </lineage>
</organism>
<dbReference type="Gene3D" id="1.10.101.10">
    <property type="entry name" value="PGBD-like superfamily/PGBD"/>
    <property type="match status" value="1"/>
</dbReference>
<dbReference type="AlphaFoldDB" id="A0A1F5WEX0"/>
<dbReference type="SUPFAM" id="SSF47090">
    <property type="entry name" value="PGBD-like"/>
    <property type="match status" value="1"/>
</dbReference>
<dbReference type="PANTHER" id="PTHR41775:SF1">
    <property type="entry name" value="PEPTIDASE M6-LIKE DOMAIN-CONTAINING PROTEIN"/>
    <property type="match status" value="1"/>
</dbReference>
<name>A0A1F5WEX0_9BACT</name>
<dbReference type="SUPFAM" id="SSF55486">
    <property type="entry name" value="Metalloproteases ('zincins'), catalytic domain"/>
    <property type="match status" value="1"/>
</dbReference>
<dbReference type="Pfam" id="PF01471">
    <property type="entry name" value="PG_binding_1"/>
    <property type="match status" value="1"/>
</dbReference>
<evidence type="ECO:0000259" key="1">
    <source>
        <dbReference type="Pfam" id="PF01471"/>
    </source>
</evidence>
<dbReference type="Proteomes" id="UP000178406">
    <property type="component" value="Unassembled WGS sequence"/>
</dbReference>
<dbReference type="EMBL" id="MFHQ01000035">
    <property type="protein sequence ID" value="OGF73831.1"/>
    <property type="molecule type" value="Genomic_DNA"/>
</dbReference>
<dbReference type="PANTHER" id="PTHR41775">
    <property type="entry name" value="SECRETED PROTEIN-RELATED"/>
    <property type="match status" value="1"/>
</dbReference>
<accession>A0A1F5WEX0</accession>
<reference evidence="2 3" key="1">
    <citation type="journal article" date="2016" name="Nat. Commun.">
        <title>Thousands of microbial genomes shed light on interconnected biogeochemical processes in an aquifer system.</title>
        <authorList>
            <person name="Anantharaman K."/>
            <person name="Brown C.T."/>
            <person name="Hug L.A."/>
            <person name="Sharon I."/>
            <person name="Castelle C.J."/>
            <person name="Probst A.J."/>
            <person name="Thomas B.C."/>
            <person name="Singh A."/>
            <person name="Wilkins M.J."/>
            <person name="Karaoz U."/>
            <person name="Brodie E.L."/>
            <person name="Williams K.H."/>
            <person name="Hubbard S.S."/>
            <person name="Banfield J.F."/>
        </authorList>
    </citation>
    <scope>NUCLEOTIDE SEQUENCE [LARGE SCALE GENOMIC DNA]</scope>
</reference>
<dbReference type="InterPro" id="IPR002477">
    <property type="entry name" value="Peptidoglycan-bd-like"/>
</dbReference>